<reference evidence="3" key="1">
    <citation type="submission" date="2023-07" db="EMBL/GenBank/DDBJ databases">
        <title>Functional and genomic diversity of the sorghum phyllosphere microbiome.</title>
        <authorList>
            <person name="Shade A."/>
        </authorList>
    </citation>
    <scope>NUCLEOTIDE SEQUENCE [LARGE SCALE GENOMIC DNA]</scope>
    <source>
        <strain evidence="3">SORGH_AS_0422</strain>
    </source>
</reference>
<dbReference type="Proteomes" id="UP001258315">
    <property type="component" value="Unassembled WGS sequence"/>
</dbReference>
<dbReference type="InterPro" id="IPR037523">
    <property type="entry name" value="VOC_core"/>
</dbReference>
<keyword evidence="3" id="KW-1185">Reference proteome</keyword>
<evidence type="ECO:0000259" key="1">
    <source>
        <dbReference type="PROSITE" id="PS51819"/>
    </source>
</evidence>
<evidence type="ECO:0000313" key="2">
    <source>
        <dbReference type="EMBL" id="MDT3401853.1"/>
    </source>
</evidence>
<comment type="caution">
    <text evidence="2">The sequence shown here is derived from an EMBL/GenBank/DDBJ whole genome shotgun (WGS) entry which is preliminary data.</text>
</comment>
<evidence type="ECO:0000313" key="3">
    <source>
        <dbReference type="Proteomes" id="UP001258315"/>
    </source>
</evidence>
<gene>
    <name evidence="2" type="ORF">QE417_000925</name>
</gene>
<dbReference type="Pfam" id="PF00903">
    <property type="entry name" value="Glyoxalase"/>
    <property type="match status" value="1"/>
</dbReference>
<dbReference type="InterPro" id="IPR004360">
    <property type="entry name" value="Glyas_Fos-R_dOase_dom"/>
</dbReference>
<dbReference type="Gene3D" id="3.10.180.10">
    <property type="entry name" value="2,3-Dihydroxybiphenyl 1,2-Dioxygenase, domain 1"/>
    <property type="match status" value="1"/>
</dbReference>
<dbReference type="SUPFAM" id="SSF54593">
    <property type="entry name" value="Glyoxalase/Bleomycin resistance protein/Dihydroxybiphenyl dioxygenase"/>
    <property type="match status" value="1"/>
</dbReference>
<feature type="domain" description="VOC" evidence="1">
    <location>
        <begin position="1"/>
        <end position="126"/>
    </location>
</feature>
<proteinExistence type="predicted"/>
<dbReference type="RefSeq" id="WP_311947818.1">
    <property type="nucleotide sequence ID" value="NZ_JAVLVU010000001.1"/>
</dbReference>
<protein>
    <submittedName>
        <fullName evidence="2">Enzyme related to lactoylglutathione lyase</fullName>
    </submittedName>
</protein>
<dbReference type="GO" id="GO:0016829">
    <property type="term" value="F:lyase activity"/>
    <property type="evidence" value="ECO:0007669"/>
    <property type="project" value="UniProtKB-KW"/>
</dbReference>
<dbReference type="InterPro" id="IPR029068">
    <property type="entry name" value="Glyas_Bleomycin-R_OHBP_Dase"/>
</dbReference>
<dbReference type="EMBL" id="JAVLVU010000001">
    <property type="protein sequence ID" value="MDT3401853.1"/>
    <property type="molecule type" value="Genomic_DNA"/>
</dbReference>
<keyword evidence="2" id="KW-0456">Lyase</keyword>
<sequence length="126" mass="14054">MFKHTKAFSGFSVDDTQKAKEFYGEVLGLEVEELDMPGTLRLHIEGGGEILIYTKPNHSPATFTILNFPVQEINKAVDDLTARGVKFKVYDEPNFKTDKKGIFQGGGPKIAWFKDPAGNFLSVLEE</sequence>
<name>A0ABU3GPZ6_9SPHI</name>
<organism evidence="2 3">
    <name type="scientific">Mucilaginibacter terrae</name>
    <dbReference type="NCBI Taxonomy" id="1955052"/>
    <lineage>
        <taxon>Bacteria</taxon>
        <taxon>Pseudomonadati</taxon>
        <taxon>Bacteroidota</taxon>
        <taxon>Sphingobacteriia</taxon>
        <taxon>Sphingobacteriales</taxon>
        <taxon>Sphingobacteriaceae</taxon>
        <taxon>Mucilaginibacter</taxon>
    </lineage>
</organism>
<dbReference type="PROSITE" id="PS51819">
    <property type="entry name" value="VOC"/>
    <property type="match status" value="1"/>
</dbReference>
<accession>A0ABU3GPZ6</accession>